<evidence type="ECO:0000313" key="1">
    <source>
        <dbReference type="EMBL" id="KAA0256989.1"/>
    </source>
</evidence>
<comment type="caution">
    <text evidence="1">The sequence shown here is derived from an EMBL/GenBank/DDBJ whole genome shotgun (WGS) entry which is preliminary data.</text>
</comment>
<name>A0A5A8F129_9BACT</name>
<sequence>MLKAKVVNRDNVTAEINLDWEFAVALGYTGRDQESVNRHIEELKKLNVPIPQSIPAVYWFDPERISTTDTLYVIGDKTSGEIEFFAAFNASDELFITVASDHTDRELESISVSKSKQICTKIISNIFWRYDDIKNHFDEIILQCFVKFEDSEEYILYQEGKLNNILQINELIKYIKSDYFYNNEKFCFFSGTIPILSSETLFAKKYKLLMIDPVLKREITHTYKVIALPDRL</sequence>
<dbReference type="AlphaFoldDB" id="A0A5A8F129"/>
<proteinExistence type="predicted"/>
<evidence type="ECO:0000313" key="2">
    <source>
        <dbReference type="Proteomes" id="UP000322876"/>
    </source>
</evidence>
<protein>
    <submittedName>
        <fullName evidence="1">DUF2848 domain-containing protein</fullName>
    </submittedName>
</protein>
<dbReference type="Pfam" id="PF11010">
    <property type="entry name" value="DUF2848"/>
    <property type="match status" value="1"/>
</dbReference>
<dbReference type="EMBL" id="VFJB01000009">
    <property type="protein sequence ID" value="KAA0256989.1"/>
    <property type="molecule type" value="Genomic_DNA"/>
</dbReference>
<dbReference type="InterPro" id="IPR021269">
    <property type="entry name" value="DUF2848"/>
</dbReference>
<reference evidence="1 2" key="1">
    <citation type="submission" date="2019-06" db="EMBL/GenBank/DDBJ databases">
        <title>Genomic insights into carbon and energy metabolism of Deferribacter autotrophicus revealed new metabolic traits in the phylum Deferribacteres.</title>
        <authorList>
            <person name="Slobodkin A.I."/>
            <person name="Slobodkina G.B."/>
            <person name="Allioux M."/>
            <person name="Alain K."/>
            <person name="Jebbar M."/>
            <person name="Shadrin V."/>
            <person name="Kublanov I.V."/>
            <person name="Toshchakov S.V."/>
            <person name="Bonch-Osmolovskaya E.A."/>
        </authorList>
    </citation>
    <scope>NUCLEOTIDE SEQUENCE [LARGE SCALE GENOMIC DNA]</scope>
    <source>
        <strain evidence="1 2">SL50</strain>
    </source>
</reference>
<accession>A0A5A8F129</accession>
<gene>
    <name evidence="1" type="ORF">FHQ18_10465</name>
</gene>
<dbReference type="OrthoDB" id="9792678at2"/>
<organism evidence="1 2">
    <name type="scientific">Deferribacter autotrophicus</name>
    <dbReference type="NCBI Taxonomy" id="500465"/>
    <lineage>
        <taxon>Bacteria</taxon>
        <taxon>Pseudomonadati</taxon>
        <taxon>Deferribacterota</taxon>
        <taxon>Deferribacteres</taxon>
        <taxon>Deferribacterales</taxon>
        <taxon>Deferribacteraceae</taxon>
        <taxon>Deferribacter</taxon>
    </lineage>
</organism>
<dbReference type="Proteomes" id="UP000322876">
    <property type="component" value="Unassembled WGS sequence"/>
</dbReference>
<dbReference type="RefSeq" id="WP_149267133.1">
    <property type="nucleotide sequence ID" value="NZ_VFJB01000009.1"/>
</dbReference>
<keyword evidence="2" id="KW-1185">Reference proteome</keyword>